<reference evidence="4 5" key="1">
    <citation type="submission" date="2019-06" db="EMBL/GenBank/DDBJ databases">
        <authorList>
            <person name="Li M."/>
        </authorList>
    </citation>
    <scope>NUCLEOTIDE SEQUENCE [LARGE SCALE GENOMIC DNA]</scope>
    <source>
        <strain evidence="4 5">BGMRC2036</strain>
    </source>
</reference>
<dbReference type="PANTHER" id="PTHR11280">
    <property type="entry name" value="GLUCOSAMINE-6-PHOSPHATE ISOMERASE"/>
    <property type="match status" value="1"/>
</dbReference>
<dbReference type="CDD" id="cd01399">
    <property type="entry name" value="GlcN6P_deaminase"/>
    <property type="match status" value="1"/>
</dbReference>
<dbReference type="InterPro" id="IPR018321">
    <property type="entry name" value="Glucosamine6P_isomerase_CS"/>
</dbReference>
<comment type="caution">
    <text evidence="4">The sequence shown here is derived from an EMBL/GenBank/DDBJ whole genome shotgun (WGS) entry which is preliminary data.</text>
</comment>
<dbReference type="NCBIfam" id="TIGR00502">
    <property type="entry name" value="nagB"/>
    <property type="match status" value="1"/>
</dbReference>
<dbReference type="InterPro" id="IPR004547">
    <property type="entry name" value="Glucosamine6P_isomerase"/>
</dbReference>
<dbReference type="PANTHER" id="PTHR11280:SF5">
    <property type="entry name" value="GLUCOSAMINE-6-PHOSPHATE ISOMERASE"/>
    <property type="match status" value="1"/>
</dbReference>
<dbReference type="GO" id="GO:0042802">
    <property type="term" value="F:identical protein binding"/>
    <property type="evidence" value="ECO:0007669"/>
    <property type="project" value="TreeGrafter"/>
</dbReference>
<sequence length="243" mass="25611">MRRVTLETAAAAAVATASAIIERVNRKPDTVLGLATGATMEPVYAELIKAYRDGAVSFSRVKSFNLDEYIGLPPEHPGSYRSTMNALLFDHVDIAKANTYVPDGMADDEVAAAATYEKAMRAAGGIDLQLLGIGRNGHIGFNEPGSALDSLTRPVRLHESTLSANSGFFAGARVPEMAITMGIGTILRARQIVVLATGAAKADAVSSAFRPGFSIDCPASALNEHGDAIWYLDSAAAHYDRAA</sequence>
<dbReference type="RefSeq" id="WP_141150929.1">
    <property type="nucleotide sequence ID" value="NZ_VHLG01000019.1"/>
</dbReference>
<proteinExistence type="predicted"/>
<keyword evidence="5" id="KW-1185">Reference proteome</keyword>
<dbReference type="Pfam" id="PF01182">
    <property type="entry name" value="Glucosamine_iso"/>
    <property type="match status" value="1"/>
</dbReference>
<dbReference type="GO" id="GO:0006046">
    <property type="term" value="P:N-acetylglucosamine catabolic process"/>
    <property type="evidence" value="ECO:0007669"/>
    <property type="project" value="UniProtKB-UniRule"/>
</dbReference>
<keyword evidence="1 4" id="KW-0378">Hydrolase</keyword>
<organism evidence="4 5">
    <name type="scientific">Martelella alba</name>
    <dbReference type="NCBI Taxonomy" id="2590451"/>
    <lineage>
        <taxon>Bacteria</taxon>
        <taxon>Pseudomonadati</taxon>
        <taxon>Pseudomonadota</taxon>
        <taxon>Alphaproteobacteria</taxon>
        <taxon>Hyphomicrobiales</taxon>
        <taxon>Aurantimonadaceae</taxon>
        <taxon>Martelella</taxon>
    </lineage>
</organism>
<evidence type="ECO:0000256" key="2">
    <source>
        <dbReference type="NCBIfam" id="TIGR00502"/>
    </source>
</evidence>
<dbReference type="EMBL" id="VHLG01000019">
    <property type="protein sequence ID" value="TPW27187.1"/>
    <property type="molecule type" value="Genomic_DNA"/>
</dbReference>
<dbReference type="Proteomes" id="UP000318801">
    <property type="component" value="Unassembled WGS sequence"/>
</dbReference>
<dbReference type="AlphaFoldDB" id="A0A506U5H3"/>
<feature type="domain" description="Glucosamine/galactosamine-6-phosphate isomerase" evidence="3">
    <location>
        <begin position="8"/>
        <end position="230"/>
    </location>
</feature>
<evidence type="ECO:0000259" key="3">
    <source>
        <dbReference type="Pfam" id="PF01182"/>
    </source>
</evidence>
<dbReference type="GO" id="GO:0019262">
    <property type="term" value="P:N-acetylneuraminate catabolic process"/>
    <property type="evidence" value="ECO:0007669"/>
    <property type="project" value="TreeGrafter"/>
</dbReference>
<name>A0A506U5H3_9HYPH</name>
<dbReference type="PROSITE" id="PS01161">
    <property type="entry name" value="GLC_GALNAC_ISOMERASE"/>
    <property type="match status" value="1"/>
</dbReference>
<accession>A0A506U5H3</accession>
<dbReference type="OrthoDB" id="9791139at2"/>
<dbReference type="Gene3D" id="3.40.50.1360">
    <property type="match status" value="1"/>
</dbReference>
<dbReference type="InterPro" id="IPR006148">
    <property type="entry name" value="Glc/Gal-6P_isomerase"/>
</dbReference>
<evidence type="ECO:0000313" key="4">
    <source>
        <dbReference type="EMBL" id="TPW27187.1"/>
    </source>
</evidence>
<gene>
    <name evidence="4" type="primary">nagB</name>
    <name evidence="4" type="ORF">FJU08_20530</name>
</gene>
<dbReference type="SUPFAM" id="SSF100950">
    <property type="entry name" value="NagB/RpiA/CoA transferase-like"/>
    <property type="match status" value="1"/>
</dbReference>
<dbReference type="GO" id="GO:0006043">
    <property type="term" value="P:glucosamine catabolic process"/>
    <property type="evidence" value="ECO:0007669"/>
    <property type="project" value="TreeGrafter"/>
</dbReference>
<dbReference type="GO" id="GO:0005737">
    <property type="term" value="C:cytoplasm"/>
    <property type="evidence" value="ECO:0007669"/>
    <property type="project" value="TreeGrafter"/>
</dbReference>
<dbReference type="InterPro" id="IPR037171">
    <property type="entry name" value="NagB/RpiA_transferase-like"/>
</dbReference>
<dbReference type="GO" id="GO:0005975">
    <property type="term" value="P:carbohydrate metabolic process"/>
    <property type="evidence" value="ECO:0007669"/>
    <property type="project" value="InterPro"/>
</dbReference>
<evidence type="ECO:0000256" key="1">
    <source>
        <dbReference type="ARBA" id="ARBA00022801"/>
    </source>
</evidence>
<evidence type="ECO:0000313" key="5">
    <source>
        <dbReference type="Proteomes" id="UP000318801"/>
    </source>
</evidence>
<dbReference type="GO" id="GO:0004342">
    <property type="term" value="F:glucosamine-6-phosphate deaminase activity"/>
    <property type="evidence" value="ECO:0007669"/>
    <property type="project" value="UniProtKB-UniRule"/>
</dbReference>
<dbReference type="EC" id="3.5.99.6" evidence="2"/>
<protein>
    <recommendedName>
        <fullName evidence="2">Glucosamine-6-phosphate deaminase</fullName>
        <ecNumber evidence="2">3.5.99.6</ecNumber>
    </recommendedName>
</protein>